<feature type="transmembrane region" description="Helical" evidence="1">
    <location>
        <begin position="506"/>
        <end position="525"/>
    </location>
</feature>
<feature type="transmembrane region" description="Helical" evidence="1">
    <location>
        <begin position="462"/>
        <end position="486"/>
    </location>
</feature>
<keyword evidence="1" id="KW-0472">Membrane</keyword>
<accession>A0ABW2BVZ3</accession>
<protein>
    <submittedName>
        <fullName evidence="2">ABC transporter permease</fullName>
    </submittedName>
</protein>
<dbReference type="Proteomes" id="UP001596337">
    <property type="component" value="Unassembled WGS sequence"/>
</dbReference>
<evidence type="ECO:0000313" key="2">
    <source>
        <dbReference type="EMBL" id="MFC6866039.1"/>
    </source>
</evidence>
<organism evidence="2 3">
    <name type="scientific">Haloechinothrix salitolerans</name>
    <dbReference type="NCBI Taxonomy" id="926830"/>
    <lineage>
        <taxon>Bacteria</taxon>
        <taxon>Bacillati</taxon>
        <taxon>Actinomycetota</taxon>
        <taxon>Actinomycetes</taxon>
        <taxon>Pseudonocardiales</taxon>
        <taxon>Pseudonocardiaceae</taxon>
        <taxon>Haloechinothrix</taxon>
    </lineage>
</organism>
<sequence>MTALAGTGQLTRLALRRDRFLLPAWLLVLSVLPAGVANAYEQLYPTAAMREPLAATVGANPALAVLLGPAFDLSTPGGFTAWRLLGFHAVIAGLMVIFTVTRHTRAEEETARHELLASGVIGRYAPLTAAVLVATGASALAGLLATTLLLATGLAAAGALAYGAALTGSGLVFTGVAAIAAQLVAFARTSNGIATSVLGASFLLRGLGDASDEASWLSWLSPIGWAQRLRPFADERWWVLALSVVASLVTLAVGYLLLGRRDAGAGFLPERLGRAHATPSLRGPFALAWRLHRGSLIGWSIGVAISGAAFGAIALGIGDLIGDNPTMREMFVRMGGSAMVIDAFLAQIAEMFGMIGAFYGVQAALRARGEEVVTRVEPLLATAVTRLRFMTSHLVFALVGAAIVLAAAGLGAGIAHGLRAGDVAGNASAMIGATLVHFPAIWLVVGVAAVLYGFTPRWTSSAWAVAAVVVVLALFGPVLNLAPLLIDVSPFSHVPRLPAVDVEVAPLAWLTVLAAALLAAGLAAFRRRDIG</sequence>
<comment type="caution">
    <text evidence="2">The sequence shown here is derived from an EMBL/GenBank/DDBJ whole genome shotgun (WGS) entry which is preliminary data.</text>
</comment>
<feature type="transmembrane region" description="Helical" evidence="1">
    <location>
        <begin position="237"/>
        <end position="258"/>
    </location>
</feature>
<dbReference type="EMBL" id="JBHSXX010000001">
    <property type="protein sequence ID" value="MFC6866039.1"/>
    <property type="molecule type" value="Genomic_DNA"/>
</dbReference>
<feature type="transmembrane region" description="Helical" evidence="1">
    <location>
        <begin position="435"/>
        <end position="455"/>
    </location>
</feature>
<feature type="transmembrane region" description="Helical" evidence="1">
    <location>
        <begin position="394"/>
        <end position="415"/>
    </location>
</feature>
<keyword evidence="3" id="KW-1185">Reference proteome</keyword>
<reference evidence="3" key="1">
    <citation type="journal article" date="2019" name="Int. J. Syst. Evol. Microbiol.">
        <title>The Global Catalogue of Microorganisms (GCM) 10K type strain sequencing project: providing services to taxonomists for standard genome sequencing and annotation.</title>
        <authorList>
            <consortium name="The Broad Institute Genomics Platform"/>
            <consortium name="The Broad Institute Genome Sequencing Center for Infectious Disease"/>
            <person name="Wu L."/>
            <person name="Ma J."/>
        </authorList>
    </citation>
    <scope>NUCLEOTIDE SEQUENCE [LARGE SCALE GENOMIC DNA]</scope>
    <source>
        <strain evidence="3">KCTC 32255</strain>
    </source>
</reference>
<feature type="transmembrane region" description="Helical" evidence="1">
    <location>
        <begin position="140"/>
        <end position="162"/>
    </location>
</feature>
<feature type="transmembrane region" description="Helical" evidence="1">
    <location>
        <begin position="20"/>
        <end position="40"/>
    </location>
</feature>
<feature type="transmembrane region" description="Helical" evidence="1">
    <location>
        <begin position="338"/>
        <end position="361"/>
    </location>
</feature>
<keyword evidence="1" id="KW-1133">Transmembrane helix</keyword>
<keyword evidence="1" id="KW-0812">Transmembrane</keyword>
<evidence type="ECO:0000313" key="3">
    <source>
        <dbReference type="Proteomes" id="UP001596337"/>
    </source>
</evidence>
<dbReference type="RefSeq" id="WP_345406888.1">
    <property type="nucleotide sequence ID" value="NZ_BAABLA010000123.1"/>
</dbReference>
<feature type="transmembrane region" description="Helical" evidence="1">
    <location>
        <begin position="296"/>
        <end position="318"/>
    </location>
</feature>
<gene>
    <name evidence="2" type="ORF">ACFQGD_02655</name>
</gene>
<evidence type="ECO:0000256" key="1">
    <source>
        <dbReference type="SAM" id="Phobius"/>
    </source>
</evidence>
<name>A0ABW2BVZ3_9PSEU</name>
<proteinExistence type="predicted"/>
<feature type="transmembrane region" description="Helical" evidence="1">
    <location>
        <begin position="83"/>
        <end position="103"/>
    </location>
</feature>